<dbReference type="PANTHER" id="PTHR10954">
    <property type="entry name" value="RIBONUCLEASE H2 SUBUNIT A"/>
    <property type="match status" value="1"/>
</dbReference>
<reference evidence="6 7" key="1">
    <citation type="submission" date="2019-02" db="EMBL/GenBank/DDBJ databases">
        <title>Deep-cultivation of Planctomycetes and their phenomic and genomic characterization uncovers novel biology.</title>
        <authorList>
            <person name="Wiegand S."/>
            <person name="Jogler M."/>
            <person name="Boedeker C."/>
            <person name="Pinto D."/>
            <person name="Vollmers J."/>
            <person name="Rivas-Marin E."/>
            <person name="Kohn T."/>
            <person name="Peeters S.H."/>
            <person name="Heuer A."/>
            <person name="Rast P."/>
            <person name="Oberbeckmann S."/>
            <person name="Bunk B."/>
            <person name="Jeske O."/>
            <person name="Meyerdierks A."/>
            <person name="Storesund J.E."/>
            <person name="Kallscheuer N."/>
            <person name="Luecker S."/>
            <person name="Lage O.M."/>
            <person name="Pohl T."/>
            <person name="Merkel B.J."/>
            <person name="Hornburger P."/>
            <person name="Mueller R.-W."/>
            <person name="Bruemmer F."/>
            <person name="Labrenz M."/>
            <person name="Spormann A.M."/>
            <person name="Op Den Camp H."/>
            <person name="Overmann J."/>
            <person name="Amann R."/>
            <person name="Jetten M.S.M."/>
            <person name="Mascher T."/>
            <person name="Medema M.H."/>
            <person name="Devos D.P."/>
            <person name="Kaster A.-K."/>
            <person name="Ovreas L."/>
            <person name="Rohde M."/>
            <person name="Galperin M.Y."/>
            <person name="Jogler C."/>
        </authorList>
    </citation>
    <scope>NUCLEOTIDE SEQUENCE [LARGE SCALE GENOMIC DNA]</scope>
    <source>
        <strain evidence="6 7">CA13</strain>
    </source>
</reference>
<dbReference type="PANTHER" id="PTHR10954:SF23">
    <property type="entry name" value="RIBONUCLEASE"/>
    <property type="match status" value="1"/>
</dbReference>
<evidence type="ECO:0000256" key="1">
    <source>
        <dbReference type="ARBA" id="ARBA00004065"/>
    </source>
</evidence>
<accession>A0A5C5YPA7</accession>
<evidence type="ECO:0000313" key="7">
    <source>
        <dbReference type="Proteomes" id="UP000315010"/>
    </source>
</evidence>
<comment type="caution">
    <text evidence="6">The sequence shown here is derived from an EMBL/GenBank/DDBJ whole genome shotgun (WGS) entry which is preliminary data.</text>
</comment>
<comment type="similarity">
    <text evidence="3">Belongs to the RNase HII family. RnhC subfamily.</text>
</comment>
<evidence type="ECO:0000256" key="5">
    <source>
        <dbReference type="ARBA" id="ARBA00022490"/>
    </source>
</evidence>
<name>A0A5C5YPA7_9BACT</name>
<dbReference type="OrthoDB" id="5498373at2"/>
<dbReference type="AlphaFoldDB" id="A0A5C5YPA7"/>
<keyword evidence="5" id="KW-0963">Cytoplasm</keyword>
<dbReference type="GO" id="GO:0006298">
    <property type="term" value="P:mismatch repair"/>
    <property type="evidence" value="ECO:0007669"/>
    <property type="project" value="TreeGrafter"/>
</dbReference>
<organism evidence="6 7">
    <name type="scientific">Novipirellula herctigrandis</name>
    <dbReference type="NCBI Taxonomy" id="2527986"/>
    <lineage>
        <taxon>Bacteria</taxon>
        <taxon>Pseudomonadati</taxon>
        <taxon>Planctomycetota</taxon>
        <taxon>Planctomycetia</taxon>
        <taxon>Pirellulales</taxon>
        <taxon>Pirellulaceae</taxon>
        <taxon>Novipirellula</taxon>
    </lineage>
</organism>
<dbReference type="InterPro" id="IPR036397">
    <property type="entry name" value="RNaseH_sf"/>
</dbReference>
<protein>
    <recommendedName>
        <fullName evidence="4">Ribonuclease HIII</fullName>
    </recommendedName>
</protein>
<evidence type="ECO:0000256" key="2">
    <source>
        <dbReference type="ARBA" id="ARBA00004496"/>
    </source>
</evidence>
<evidence type="ECO:0000313" key="6">
    <source>
        <dbReference type="EMBL" id="TWT76736.1"/>
    </source>
</evidence>
<dbReference type="Gene3D" id="3.30.420.10">
    <property type="entry name" value="Ribonuclease H-like superfamily/Ribonuclease H"/>
    <property type="match status" value="2"/>
</dbReference>
<dbReference type="SUPFAM" id="SSF53098">
    <property type="entry name" value="Ribonuclease H-like"/>
    <property type="match status" value="1"/>
</dbReference>
<dbReference type="InterPro" id="IPR012337">
    <property type="entry name" value="RNaseH-like_sf"/>
</dbReference>
<evidence type="ECO:0000256" key="3">
    <source>
        <dbReference type="ARBA" id="ARBA00008378"/>
    </source>
</evidence>
<dbReference type="GO" id="GO:0032299">
    <property type="term" value="C:ribonuclease H2 complex"/>
    <property type="evidence" value="ECO:0007669"/>
    <property type="project" value="TreeGrafter"/>
</dbReference>
<dbReference type="InterPro" id="IPR001352">
    <property type="entry name" value="RNase_HII/HIII"/>
</dbReference>
<dbReference type="GO" id="GO:0043137">
    <property type="term" value="P:DNA replication, removal of RNA primer"/>
    <property type="evidence" value="ECO:0007669"/>
    <property type="project" value="TreeGrafter"/>
</dbReference>
<sequence length="318" mass="35675">MLLIAVDEAGYGPRLGPLVVAATAWRLPDQAATKAAMVEAFDSLRKPIIAGERTLLVDDSKKVFHPRGRDSLGILASVASVCRSWSDCSGETMFDWLGQIAADDLVWIKKTPWLSAMLKDRLEEMPDANEVIDQWCEGEITLEDVQTRIVTASQFNQAIERGQNKSDLLSDLSLGLVASIVEANRNESKISVFCDRHGGRRYYGGLLQHFFNESMLRVISETATESHYELSSKAETIEIRFTVKGDSFTPVALSSMHAKYLRELCMNELNRYFAQHAKKGQTIVPTAGYPSDAGRFLSEIDEIIQRKKIKRDRLVRCR</sequence>
<dbReference type="EMBL" id="SJPJ01000002">
    <property type="protein sequence ID" value="TWT76736.1"/>
    <property type="molecule type" value="Genomic_DNA"/>
</dbReference>
<comment type="function">
    <text evidence="1">Endonuclease that specifically degrades the RNA of RNA-DNA hybrids.</text>
</comment>
<keyword evidence="7" id="KW-1185">Reference proteome</keyword>
<gene>
    <name evidence="6" type="ORF">CA13_72340</name>
</gene>
<comment type="subcellular location">
    <subcellularLocation>
        <location evidence="2">Cytoplasm</location>
    </subcellularLocation>
</comment>
<evidence type="ECO:0000256" key="4">
    <source>
        <dbReference type="ARBA" id="ARBA00021407"/>
    </source>
</evidence>
<dbReference type="GO" id="GO:0005737">
    <property type="term" value="C:cytoplasm"/>
    <property type="evidence" value="ECO:0007669"/>
    <property type="project" value="UniProtKB-SubCell"/>
</dbReference>
<dbReference type="GO" id="GO:0003723">
    <property type="term" value="F:RNA binding"/>
    <property type="evidence" value="ECO:0007669"/>
    <property type="project" value="InterPro"/>
</dbReference>
<dbReference type="GO" id="GO:0004523">
    <property type="term" value="F:RNA-DNA hybrid ribonuclease activity"/>
    <property type="evidence" value="ECO:0007669"/>
    <property type="project" value="InterPro"/>
</dbReference>
<proteinExistence type="inferred from homology"/>
<dbReference type="Proteomes" id="UP000315010">
    <property type="component" value="Unassembled WGS sequence"/>
</dbReference>
<dbReference type="RefSeq" id="WP_146404460.1">
    <property type="nucleotide sequence ID" value="NZ_SJPJ01000002.1"/>
</dbReference>